<feature type="region of interest" description="Disordered" evidence="6">
    <location>
        <begin position="490"/>
        <end position="515"/>
    </location>
</feature>
<evidence type="ECO:0000256" key="7">
    <source>
        <dbReference type="SAM" id="Phobius"/>
    </source>
</evidence>
<dbReference type="Pfam" id="PF01578">
    <property type="entry name" value="Cytochrom_C_asm"/>
    <property type="match status" value="1"/>
</dbReference>
<evidence type="ECO:0000313" key="11">
    <source>
        <dbReference type="Proteomes" id="UP000247903"/>
    </source>
</evidence>
<dbReference type="PANTHER" id="PTHR30071">
    <property type="entry name" value="HEME EXPORTER PROTEIN C"/>
    <property type="match status" value="1"/>
</dbReference>
<dbReference type="RefSeq" id="WP_110306044.1">
    <property type="nucleotide sequence ID" value="NZ_QJHK01000005.1"/>
</dbReference>
<dbReference type="AlphaFoldDB" id="A0A2V4BQL8"/>
<evidence type="ECO:0000256" key="4">
    <source>
        <dbReference type="ARBA" id="ARBA00022989"/>
    </source>
</evidence>
<protein>
    <submittedName>
        <fullName evidence="10">Cytochrome C biogenesis protein</fullName>
    </submittedName>
</protein>
<name>A0A2V4BQL8_9FLAO</name>
<comment type="caution">
    <text evidence="10">The sequence shown here is derived from an EMBL/GenBank/DDBJ whole genome shotgun (WGS) entry which is preliminary data.</text>
</comment>
<feature type="transmembrane region" description="Helical" evidence="7">
    <location>
        <begin position="830"/>
        <end position="849"/>
    </location>
</feature>
<keyword evidence="2 7" id="KW-0812">Transmembrane</keyword>
<keyword evidence="11" id="KW-1185">Reference proteome</keyword>
<feature type="compositionally biased region" description="Polar residues" evidence="6">
    <location>
        <begin position="506"/>
        <end position="515"/>
    </location>
</feature>
<evidence type="ECO:0000259" key="8">
    <source>
        <dbReference type="Pfam" id="PF01578"/>
    </source>
</evidence>
<feature type="transmembrane region" description="Helical" evidence="7">
    <location>
        <begin position="44"/>
        <end position="66"/>
    </location>
</feature>
<keyword evidence="5 7" id="KW-0472">Membrane</keyword>
<dbReference type="PANTHER" id="PTHR30071:SF1">
    <property type="entry name" value="CYTOCHROME B_B6 PROTEIN-RELATED"/>
    <property type="match status" value="1"/>
</dbReference>
<evidence type="ECO:0000313" key="10">
    <source>
        <dbReference type="EMBL" id="PXY41255.1"/>
    </source>
</evidence>
<dbReference type="Proteomes" id="UP000247903">
    <property type="component" value="Unassembled WGS sequence"/>
</dbReference>
<evidence type="ECO:0000256" key="6">
    <source>
        <dbReference type="SAM" id="MobiDB-lite"/>
    </source>
</evidence>
<evidence type="ECO:0000256" key="1">
    <source>
        <dbReference type="ARBA" id="ARBA00004141"/>
    </source>
</evidence>
<dbReference type="Pfam" id="PF05140">
    <property type="entry name" value="ResB"/>
    <property type="match status" value="1"/>
</dbReference>
<feature type="transmembrane region" description="Helical" evidence="7">
    <location>
        <begin position="877"/>
        <end position="895"/>
    </location>
</feature>
<evidence type="ECO:0000256" key="2">
    <source>
        <dbReference type="ARBA" id="ARBA00022692"/>
    </source>
</evidence>
<reference evidence="10 11" key="1">
    <citation type="submission" date="2018-05" db="EMBL/GenBank/DDBJ databases">
        <title>Flavobacterium sp. strain IMCC34759, incomplete genome.</title>
        <authorList>
            <person name="Joung Y."/>
            <person name="Cho J."/>
        </authorList>
    </citation>
    <scope>NUCLEOTIDE SEQUENCE [LARGE SCALE GENOMIC DNA]</scope>
    <source>
        <strain evidence="10 11">IMCC34759</strain>
    </source>
</reference>
<keyword evidence="4 7" id="KW-1133">Transmembrane helix</keyword>
<dbReference type="EMBL" id="QJHK01000005">
    <property type="protein sequence ID" value="PXY41255.1"/>
    <property type="molecule type" value="Genomic_DNA"/>
</dbReference>
<dbReference type="InterPro" id="IPR007816">
    <property type="entry name" value="ResB-like_domain"/>
</dbReference>
<feature type="transmembrane region" description="Helical" evidence="7">
    <location>
        <begin position="1066"/>
        <end position="1086"/>
    </location>
</feature>
<dbReference type="GO" id="GO:0020037">
    <property type="term" value="F:heme binding"/>
    <property type="evidence" value="ECO:0007669"/>
    <property type="project" value="InterPro"/>
</dbReference>
<comment type="subcellular location">
    <subcellularLocation>
        <location evidence="1">Membrane</location>
        <topology evidence="1">Multi-pass membrane protein</topology>
    </subcellularLocation>
</comment>
<dbReference type="OrthoDB" id="9814290at2"/>
<feature type="transmembrane region" description="Helical" evidence="7">
    <location>
        <begin position="78"/>
        <end position="99"/>
    </location>
</feature>
<feature type="transmembrane region" description="Helical" evidence="7">
    <location>
        <begin position="1001"/>
        <end position="1019"/>
    </location>
</feature>
<dbReference type="GO" id="GO:0005886">
    <property type="term" value="C:plasma membrane"/>
    <property type="evidence" value="ECO:0007669"/>
    <property type="project" value="TreeGrafter"/>
</dbReference>
<evidence type="ECO:0000256" key="5">
    <source>
        <dbReference type="ARBA" id="ARBA00023136"/>
    </source>
</evidence>
<dbReference type="GO" id="GO:0017004">
    <property type="term" value="P:cytochrome complex assembly"/>
    <property type="evidence" value="ECO:0007669"/>
    <property type="project" value="UniProtKB-KW"/>
</dbReference>
<feature type="transmembrane region" description="Helical" evidence="7">
    <location>
        <begin position="766"/>
        <end position="785"/>
    </location>
</feature>
<feature type="transmembrane region" description="Helical" evidence="7">
    <location>
        <begin position="1026"/>
        <end position="1046"/>
    </location>
</feature>
<evidence type="ECO:0000259" key="9">
    <source>
        <dbReference type="Pfam" id="PF05140"/>
    </source>
</evidence>
<feature type="domain" description="Cytochrome c assembly protein" evidence="8">
    <location>
        <begin position="824"/>
        <end position="1054"/>
    </location>
</feature>
<sequence>MDKKIFSFLFSTRLMAVLFLTFAIAMGVGTFIESKYNTDTARILIYNTWWFEAIMVFFMINFFGNIKRYQLLKKEKWATLLLHVAFIFILLGAFITRYISYEGVMPIREGAAENQIYSDKTFLTVFADGEYNGEMKRRTFEKSLLLSPVTNNNFTLSGKFDETPFEVTYVNYIMGAKEIIKPDPKGTLYIKLVEAGAGGREEHFLKEGEVQNIHNVLFALNKPTDGAININTTGEKYTIKTPFEGAFMRMADKLQGKVTKDSVQPLMMRSLYSIGDIRIVFPDPAVRGIVDYESNNDYKAKSHTDALIVKVKADGQEKEVRLMGSKGSVGEPQTVKIGKMEYSLFYGSKAYILPFKIKLNDFIATKYPGTEKSYSAFESKVTVQDSSETFDARIYMNHVLDHKGYRFFQSGFDPDEKGTILSVNHDFWGTSITYLGYFMLYFGLMAIMFTKGSRFTDLKRKLEKVKEKKAKLITILVLMLSFNGFAQEPHVHTPGHNHTHNEDPNNHANHVTRPPSQKQIDSLLNIYKAPEAHAAKFGRLIIQDAGGRMKPINTFSSELLRKVSHSDTYNGMNSDQVFLSMTQYAQVWIQVPIIYLKAGNDSIRKIIGIDKEAGFAPFVKFFDANGNYKLSPYLDPAYKAANPNQFEKDFIETDKKVNLMESALSGSILKIFPVPNHPGDKWISYMELEHASLKGMEATYTKQILPLYFNALNNGSISKDFKTADDLVESINGFQKKFGAKVRPSEDKIDAEIAYNKYDVFQKLPYWYITASILMLFFTILNIFFEKKWIGVTVNVFHVIVGLLFVLHTLGLIARWYISGHAPWSNAYESIIYVAWAAMFFGLAFDLKLKLPITSLPRTISTLYGLLYIKAESQSKLTVASCAFVTAMILMAAYMNWIDPEIANLQPVLNSYWLMIHVAVIVASYGPTALGMILGFVSLVLIFFTTEKNKAKMDLNIKEITYINEMALTIGLIMLTIGNFLGGQWANESWGRYWGWDPKETWALISIMIYAFVIHARFVPALRGKWTFNLMSMYAFVSILFTYYGVNFHLVGLHSYASGEAHSLNWIWYSLGVISLIGAITYPKYLKYYKK</sequence>
<organism evidence="10 11">
    <name type="scientific">Flavobacterium cheongpyeongense</name>
    <dbReference type="NCBI Taxonomy" id="2212651"/>
    <lineage>
        <taxon>Bacteria</taxon>
        <taxon>Pseudomonadati</taxon>
        <taxon>Bacteroidota</taxon>
        <taxon>Flavobacteriia</taxon>
        <taxon>Flavobacteriales</taxon>
        <taxon>Flavobacteriaceae</taxon>
        <taxon>Flavobacterium</taxon>
    </lineage>
</organism>
<accession>A0A2V4BQL8</accession>
<proteinExistence type="predicted"/>
<evidence type="ECO:0000256" key="3">
    <source>
        <dbReference type="ARBA" id="ARBA00022748"/>
    </source>
</evidence>
<feature type="transmembrane region" description="Helical" evidence="7">
    <location>
        <begin position="962"/>
        <end position="981"/>
    </location>
</feature>
<feature type="transmembrane region" description="Helical" evidence="7">
    <location>
        <begin position="797"/>
        <end position="818"/>
    </location>
</feature>
<keyword evidence="3" id="KW-0201">Cytochrome c-type biogenesis</keyword>
<feature type="transmembrane region" description="Helical" evidence="7">
    <location>
        <begin position="427"/>
        <end position="449"/>
    </location>
</feature>
<dbReference type="InterPro" id="IPR002541">
    <property type="entry name" value="Cyt_c_assembly"/>
</dbReference>
<feature type="transmembrane region" description="Helical" evidence="7">
    <location>
        <begin position="12"/>
        <end position="32"/>
    </location>
</feature>
<feature type="transmembrane region" description="Helical" evidence="7">
    <location>
        <begin position="470"/>
        <end position="486"/>
    </location>
</feature>
<feature type="transmembrane region" description="Helical" evidence="7">
    <location>
        <begin position="915"/>
        <end position="942"/>
    </location>
</feature>
<gene>
    <name evidence="10" type="ORF">DMB65_07570</name>
</gene>
<dbReference type="InterPro" id="IPR045062">
    <property type="entry name" value="Cyt_c_biogenesis_CcsA/CcmC"/>
</dbReference>
<feature type="domain" description="ResB-like" evidence="9">
    <location>
        <begin position="349"/>
        <end position="426"/>
    </location>
</feature>